<dbReference type="PROSITE" id="PS00705">
    <property type="entry name" value="PROK_CO2_ANHYDRASE_2"/>
    <property type="match status" value="1"/>
</dbReference>
<dbReference type="Pfam" id="PF00484">
    <property type="entry name" value="Pro_CA"/>
    <property type="match status" value="1"/>
</dbReference>
<dbReference type="STRING" id="931890.G8JRN5"/>
<dbReference type="InterPro" id="IPR036874">
    <property type="entry name" value="Carbonic_anhydrase_sf"/>
</dbReference>
<dbReference type="SMART" id="SM00947">
    <property type="entry name" value="Pro_CA"/>
    <property type="match status" value="1"/>
</dbReference>
<dbReference type="PANTHER" id="PTHR11002:SF76">
    <property type="entry name" value="CARBONIC ANHYDRASE"/>
    <property type="match status" value="1"/>
</dbReference>
<keyword evidence="3 7" id="KW-0479">Metal-binding</keyword>
<dbReference type="OrthoDB" id="10248475at2759"/>
<comment type="catalytic activity">
    <reaction evidence="6 8">
        <text>hydrogencarbonate + H(+) = CO2 + H2O</text>
        <dbReference type="Rhea" id="RHEA:10748"/>
        <dbReference type="ChEBI" id="CHEBI:15377"/>
        <dbReference type="ChEBI" id="CHEBI:15378"/>
        <dbReference type="ChEBI" id="CHEBI:16526"/>
        <dbReference type="ChEBI" id="CHEBI:17544"/>
        <dbReference type="EC" id="4.2.1.1"/>
    </reaction>
</comment>
<feature type="binding site" evidence="7">
    <location>
        <position position="114"/>
    </location>
    <ligand>
        <name>Zn(2+)</name>
        <dbReference type="ChEBI" id="CHEBI:29105"/>
    </ligand>
</feature>
<dbReference type="GO" id="GO:0015976">
    <property type="term" value="P:carbon utilization"/>
    <property type="evidence" value="ECO:0007669"/>
    <property type="project" value="InterPro"/>
</dbReference>
<evidence type="ECO:0000256" key="5">
    <source>
        <dbReference type="ARBA" id="ARBA00023239"/>
    </source>
</evidence>
<dbReference type="InParanoid" id="G8JRN5"/>
<accession>G8JRN5</accession>
<dbReference type="InterPro" id="IPR001765">
    <property type="entry name" value="Carbonic_anhydrase"/>
</dbReference>
<dbReference type="eggNOG" id="KOG1578">
    <property type="taxonomic scope" value="Eukaryota"/>
</dbReference>
<comment type="function">
    <text evidence="8">Reversible hydration of carbon dioxide.</text>
</comment>
<dbReference type="RefSeq" id="XP_003645621.1">
    <property type="nucleotide sequence ID" value="XM_003645573.1"/>
</dbReference>
<feature type="binding site" evidence="7">
    <location>
        <position position="56"/>
    </location>
    <ligand>
        <name>Zn(2+)</name>
        <dbReference type="ChEBI" id="CHEBI:29105"/>
    </ligand>
</feature>
<evidence type="ECO:0000256" key="6">
    <source>
        <dbReference type="ARBA" id="ARBA00048348"/>
    </source>
</evidence>
<evidence type="ECO:0000256" key="8">
    <source>
        <dbReference type="RuleBase" id="RU003956"/>
    </source>
</evidence>
<feature type="binding site" evidence="7">
    <location>
        <position position="111"/>
    </location>
    <ligand>
        <name>Zn(2+)</name>
        <dbReference type="ChEBI" id="CHEBI:29105"/>
    </ligand>
</feature>
<comment type="cofactor">
    <cofactor evidence="7">
        <name>Zn(2+)</name>
        <dbReference type="ChEBI" id="CHEBI:29105"/>
    </cofactor>
    <text evidence="7">Binds 1 zinc ion per subunit.</text>
</comment>
<dbReference type="GeneID" id="11472209"/>
<dbReference type="GO" id="GO:0034599">
    <property type="term" value="P:cellular response to oxidative stress"/>
    <property type="evidence" value="ECO:0007669"/>
    <property type="project" value="EnsemblFungi"/>
</dbReference>
<dbReference type="KEGG" id="erc:Ecym_3313"/>
<keyword evidence="10" id="KW-1185">Reference proteome</keyword>
<gene>
    <name evidence="9" type="ordered locus">Ecym_3313</name>
</gene>
<evidence type="ECO:0000256" key="7">
    <source>
        <dbReference type="PIRSR" id="PIRSR601765-1"/>
    </source>
</evidence>
<protein>
    <recommendedName>
        <fullName evidence="2 8">Carbonic anhydrase</fullName>
        <ecNumber evidence="2 8">4.2.1.1</ecNumber>
    </recommendedName>
    <alternativeName>
        <fullName evidence="8">Carbonate dehydratase</fullName>
    </alternativeName>
</protein>
<comment type="similarity">
    <text evidence="1 8">Belongs to the beta-class carbonic anhydrase family.</text>
</comment>
<evidence type="ECO:0000256" key="1">
    <source>
        <dbReference type="ARBA" id="ARBA00006217"/>
    </source>
</evidence>
<dbReference type="HOGENOM" id="CLU_053879_3_1_1"/>
<reference evidence="10" key="1">
    <citation type="journal article" date="2012" name="G3 (Bethesda)">
        <title>Pichia sorbitophila, an interspecies yeast hybrid reveals early steps of genome resolution following polyploidization.</title>
        <authorList>
            <person name="Leh Louis V."/>
            <person name="Despons L."/>
            <person name="Friedrich A."/>
            <person name="Martin T."/>
            <person name="Durrens P."/>
            <person name="Casaregola S."/>
            <person name="Neuveglise C."/>
            <person name="Fairhead C."/>
            <person name="Marck C."/>
            <person name="Cruz J.A."/>
            <person name="Straub M.L."/>
            <person name="Kugler V."/>
            <person name="Sacerdot C."/>
            <person name="Uzunov Z."/>
            <person name="Thierry A."/>
            <person name="Weiss S."/>
            <person name="Bleykasten C."/>
            <person name="De Montigny J."/>
            <person name="Jacques N."/>
            <person name="Jung P."/>
            <person name="Lemaire M."/>
            <person name="Mallet S."/>
            <person name="Morel G."/>
            <person name="Richard G.F."/>
            <person name="Sarkar A."/>
            <person name="Savel G."/>
            <person name="Schacherer J."/>
            <person name="Seret M.L."/>
            <person name="Talla E."/>
            <person name="Samson G."/>
            <person name="Jubin C."/>
            <person name="Poulain J."/>
            <person name="Vacherie B."/>
            <person name="Barbe V."/>
            <person name="Pelletier E."/>
            <person name="Sherman D.J."/>
            <person name="Westhof E."/>
            <person name="Weissenbach J."/>
            <person name="Baret P.V."/>
            <person name="Wincker P."/>
            <person name="Gaillardin C."/>
            <person name="Dujon B."/>
            <person name="Souciet J.L."/>
        </authorList>
    </citation>
    <scope>NUCLEOTIDE SEQUENCE [LARGE SCALE GENOMIC DNA]</scope>
    <source>
        <strain evidence="10">CBS 270.75 / DBVPG 7215 / KCTC 17166 / NRRL Y-17582</strain>
    </source>
</reference>
<proteinExistence type="inferred from homology"/>
<evidence type="ECO:0000313" key="10">
    <source>
        <dbReference type="Proteomes" id="UP000006790"/>
    </source>
</evidence>
<dbReference type="EC" id="4.2.1.1" evidence="2 8"/>
<dbReference type="GO" id="GO:0008270">
    <property type="term" value="F:zinc ion binding"/>
    <property type="evidence" value="ECO:0007669"/>
    <property type="project" value="UniProtKB-UniRule"/>
</dbReference>
<dbReference type="PANTHER" id="PTHR11002">
    <property type="entry name" value="CARBONIC ANHYDRASE"/>
    <property type="match status" value="1"/>
</dbReference>
<dbReference type="Gene3D" id="3.40.1050.10">
    <property type="entry name" value="Carbonic anhydrase"/>
    <property type="match status" value="1"/>
</dbReference>
<evidence type="ECO:0000313" key="9">
    <source>
        <dbReference type="EMBL" id="AET38804.1"/>
    </source>
</evidence>
<dbReference type="AlphaFoldDB" id="G8JRN5"/>
<sequence>MTYTTSALPFSLSADSNIKDILEANAKWRKRMQDQFPTLFGLNAQGQSPHTLFIGCCDSRYNETCLGVIPGEAFTYRSIANIIDPADTGYLAIIEFAVNVMKVNKVVICGHTDCGGIKTCLMHKDPTASAASPPKLSTNNITKHLQDIDDLYYEHKDAIVSLDADKQILHLAIANVRKQYLKILQNPTVQSAVQQSRLQVYTMLYHVDSGALQVVNT</sequence>
<dbReference type="Proteomes" id="UP000006790">
    <property type="component" value="Chromosome 3"/>
</dbReference>
<keyword evidence="4 7" id="KW-0862">Zinc</keyword>
<dbReference type="FunCoup" id="G8JRN5">
    <property type="interactions" value="103"/>
</dbReference>
<keyword evidence="5 8" id="KW-0456">Lyase</keyword>
<name>G8JRN5_ERECY</name>
<evidence type="ECO:0000256" key="2">
    <source>
        <dbReference type="ARBA" id="ARBA00012925"/>
    </source>
</evidence>
<organism evidence="9 10">
    <name type="scientific">Eremothecium cymbalariae (strain CBS 270.75 / DBVPG 7215 / KCTC 17166 / NRRL Y-17582)</name>
    <name type="common">Yeast</name>
    <dbReference type="NCBI Taxonomy" id="931890"/>
    <lineage>
        <taxon>Eukaryota</taxon>
        <taxon>Fungi</taxon>
        <taxon>Dikarya</taxon>
        <taxon>Ascomycota</taxon>
        <taxon>Saccharomycotina</taxon>
        <taxon>Saccharomycetes</taxon>
        <taxon>Saccharomycetales</taxon>
        <taxon>Saccharomycetaceae</taxon>
        <taxon>Eremothecium</taxon>
    </lineage>
</organism>
<dbReference type="InterPro" id="IPR015892">
    <property type="entry name" value="Carbonic_anhydrase_CS"/>
</dbReference>
<dbReference type="GO" id="GO:0071244">
    <property type="term" value="P:cellular response to carbon dioxide"/>
    <property type="evidence" value="ECO:0007669"/>
    <property type="project" value="EnsemblFungi"/>
</dbReference>
<feature type="binding site" evidence="7">
    <location>
        <position position="58"/>
    </location>
    <ligand>
        <name>Zn(2+)</name>
        <dbReference type="ChEBI" id="CHEBI:29105"/>
    </ligand>
</feature>
<dbReference type="GO" id="GO:0004089">
    <property type="term" value="F:carbonate dehydratase activity"/>
    <property type="evidence" value="ECO:0007669"/>
    <property type="project" value="UniProtKB-UniRule"/>
</dbReference>
<evidence type="ECO:0000256" key="3">
    <source>
        <dbReference type="ARBA" id="ARBA00022723"/>
    </source>
</evidence>
<dbReference type="OMA" id="NVAWAHE"/>
<dbReference type="EMBL" id="CP002499">
    <property type="protein sequence ID" value="AET38804.1"/>
    <property type="molecule type" value="Genomic_DNA"/>
</dbReference>
<dbReference type="GO" id="GO:0005758">
    <property type="term" value="C:mitochondrial intermembrane space"/>
    <property type="evidence" value="ECO:0007669"/>
    <property type="project" value="EnsemblFungi"/>
</dbReference>
<dbReference type="SUPFAM" id="SSF53056">
    <property type="entry name" value="beta-carbonic anhydrase, cab"/>
    <property type="match status" value="1"/>
</dbReference>
<evidence type="ECO:0000256" key="4">
    <source>
        <dbReference type="ARBA" id="ARBA00022833"/>
    </source>
</evidence>